<protein>
    <submittedName>
        <fullName evidence="5">LacI family DNA-binding transcriptional regulator</fullName>
    </submittedName>
</protein>
<dbReference type="Gene3D" id="1.10.260.40">
    <property type="entry name" value="lambda repressor-like DNA-binding domains"/>
    <property type="match status" value="1"/>
</dbReference>
<feature type="domain" description="HTH lacI-type" evidence="4">
    <location>
        <begin position="1"/>
        <end position="55"/>
    </location>
</feature>
<dbReference type="CDD" id="cd06267">
    <property type="entry name" value="PBP1_LacI_sugar_binding-like"/>
    <property type="match status" value="1"/>
</dbReference>
<dbReference type="InterPro" id="IPR010982">
    <property type="entry name" value="Lambda_DNA-bd_dom_sf"/>
</dbReference>
<evidence type="ECO:0000313" key="5">
    <source>
        <dbReference type="EMBL" id="MDP5273393.1"/>
    </source>
</evidence>
<dbReference type="InterPro" id="IPR000843">
    <property type="entry name" value="HTH_LacI"/>
</dbReference>
<dbReference type="PANTHER" id="PTHR30146">
    <property type="entry name" value="LACI-RELATED TRANSCRIPTIONAL REPRESSOR"/>
    <property type="match status" value="1"/>
</dbReference>
<keyword evidence="1" id="KW-0805">Transcription regulation</keyword>
<dbReference type="CDD" id="cd01392">
    <property type="entry name" value="HTH_LacI"/>
    <property type="match status" value="1"/>
</dbReference>
<evidence type="ECO:0000256" key="2">
    <source>
        <dbReference type="ARBA" id="ARBA00023125"/>
    </source>
</evidence>
<dbReference type="Proteomes" id="UP001231941">
    <property type="component" value="Unassembled WGS sequence"/>
</dbReference>
<dbReference type="RefSeq" id="WP_305990667.1">
    <property type="nucleotide sequence ID" value="NZ_JAVAMP010000001.1"/>
</dbReference>
<evidence type="ECO:0000256" key="3">
    <source>
        <dbReference type="ARBA" id="ARBA00023163"/>
    </source>
</evidence>
<gene>
    <name evidence="5" type="ORF">Q5Y73_04705</name>
</gene>
<dbReference type="SMART" id="SM00354">
    <property type="entry name" value="HTH_LACI"/>
    <property type="match status" value="1"/>
</dbReference>
<dbReference type="Pfam" id="PF13377">
    <property type="entry name" value="Peripla_BP_3"/>
    <property type="match status" value="1"/>
</dbReference>
<keyword evidence="2 5" id="KW-0238">DNA-binding</keyword>
<sequence>MNSFEIARLAGVSRSTVTRVINNYGNVHPKTKSKVLKVMEEYNYRPNATAKKLSSKKSNVVGLLVIKDIDQSSPSFLADAFFGPMIDTIIHSASKRGYRIMLDIKEENDKNILNLFHDKSIDAGIFLSWSNLQPTLHEAADLGYHCGVIDFDFAIERDDSIVVMDVSDKQSAYKATKYLIDLGHQHIGFITGIKSKRCSIERLEGYKSAHLESGLEVNECDIYEGFFNEVDGNAAVEKWMETGKLPTAIFAANDKMAIGALNALHKKGIRVPEDVSVIGYDDVILSQYTSPKLSTMKVPVSEMAHNLIHTLIDKLEGKEGVQKRRTFIAELVERESTAKLRKMKKK</sequence>
<organism evidence="5 6">
    <name type="scientific">Chengkuizengella axinellae</name>
    <dbReference type="NCBI Taxonomy" id="3064388"/>
    <lineage>
        <taxon>Bacteria</taxon>
        <taxon>Bacillati</taxon>
        <taxon>Bacillota</taxon>
        <taxon>Bacilli</taxon>
        <taxon>Bacillales</taxon>
        <taxon>Paenibacillaceae</taxon>
        <taxon>Chengkuizengella</taxon>
    </lineage>
</organism>
<dbReference type="InterPro" id="IPR046335">
    <property type="entry name" value="LacI/GalR-like_sensor"/>
</dbReference>
<reference evidence="5 6" key="1">
    <citation type="submission" date="2023-08" db="EMBL/GenBank/DDBJ databases">
        <authorList>
            <person name="Park J.-S."/>
        </authorList>
    </citation>
    <scope>NUCLEOTIDE SEQUENCE [LARGE SCALE GENOMIC DNA]</scope>
    <source>
        <strain evidence="5 6">2205SS18-9</strain>
    </source>
</reference>
<proteinExistence type="predicted"/>
<dbReference type="PROSITE" id="PS50932">
    <property type="entry name" value="HTH_LACI_2"/>
    <property type="match status" value="1"/>
</dbReference>
<dbReference type="InterPro" id="IPR028082">
    <property type="entry name" value="Peripla_BP_I"/>
</dbReference>
<dbReference type="Gene3D" id="3.40.50.2300">
    <property type="match status" value="2"/>
</dbReference>
<dbReference type="GO" id="GO:0003677">
    <property type="term" value="F:DNA binding"/>
    <property type="evidence" value="ECO:0007669"/>
    <property type="project" value="UniProtKB-KW"/>
</dbReference>
<comment type="caution">
    <text evidence="5">The sequence shown here is derived from an EMBL/GenBank/DDBJ whole genome shotgun (WGS) entry which is preliminary data.</text>
</comment>
<accession>A0ABT9IVM5</accession>
<evidence type="ECO:0000313" key="6">
    <source>
        <dbReference type="Proteomes" id="UP001231941"/>
    </source>
</evidence>
<dbReference type="EMBL" id="JAVAMP010000001">
    <property type="protein sequence ID" value="MDP5273393.1"/>
    <property type="molecule type" value="Genomic_DNA"/>
</dbReference>
<dbReference type="SUPFAM" id="SSF53822">
    <property type="entry name" value="Periplasmic binding protein-like I"/>
    <property type="match status" value="1"/>
</dbReference>
<name>A0ABT9IVM5_9BACL</name>
<dbReference type="SUPFAM" id="SSF47413">
    <property type="entry name" value="lambda repressor-like DNA-binding domains"/>
    <property type="match status" value="1"/>
</dbReference>
<evidence type="ECO:0000256" key="1">
    <source>
        <dbReference type="ARBA" id="ARBA00023015"/>
    </source>
</evidence>
<evidence type="ECO:0000259" key="4">
    <source>
        <dbReference type="PROSITE" id="PS50932"/>
    </source>
</evidence>
<dbReference type="Pfam" id="PF00356">
    <property type="entry name" value="LacI"/>
    <property type="match status" value="1"/>
</dbReference>
<dbReference type="PANTHER" id="PTHR30146:SF109">
    <property type="entry name" value="HTH-TYPE TRANSCRIPTIONAL REGULATOR GALS"/>
    <property type="match status" value="1"/>
</dbReference>
<keyword evidence="3" id="KW-0804">Transcription</keyword>
<keyword evidence="6" id="KW-1185">Reference proteome</keyword>